<keyword evidence="4" id="KW-0862">Zinc</keyword>
<evidence type="ECO:0000256" key="3">
    <source>
        <dbReference type="ARBA" id="ARBA00022801"/>
    </source>
</evidence>
<evidence type="ECO:0000313" key="7">
    <source>
        <dbReference type="Proteomes" id="UP000278222"/>
    </source>
</evidence>
<dbReference type="OrthoDB" id="9801445at2"/>
<organism evidence="6 7">
    <name type="scientific">Stella humosa</name>
    <dbReference type="NCBI Taxonomy" id="94"/>
    <lineage>
        <taxon>Bacteria</taxon>
        <taxon>Pseudomonadati</taxon>
        <taxon>Pseudomonadota</taxon>
        <taxon>Alphaproteobacteria</taxon>
        <taxon>Rhodospirillales</taxon>
        <taxon>Stellaceae</taxon>
        <taxon>Stella</taxon>
    </lineage>
</organism>
<dbReference type="PANTHER" id="PTHR35005">
    <property type="entry name" value="3-DEHYDRO-SCYLLO-INOSOSE HYDROLASE"/>
    <property type="match status" value="1"/>
</dbReference>
<dbReference type="GO" id="GO:0046872">
    <property type="term" value="F:metal ion binding"/>
    <property type="evidence" value="ECO:0007669"/>
    <property type="project" value="UniProtKB-KW"/>
</dbReference>
<evidence type="ECO:0000256" key="2">
    <source>
        <dbReference type="ARBA" id="ARBA00022723"/>
    </source>
</evidence>
<dbReference type="AlphaFoldDB" id="A0A3N1LK07"/>
<dbReference type="SUPFAM" id="SSF102215">
    <property type="entry name" value="Creatininase"/>
    <property type="match status" value="1"/>
</dbReference>
<keyword evidence="3 6" id="KW-0378">Hydrolase</keyword>
<evidence type="ECO:0000256" key="5">
    <source>
        <dbReference type="ARBA" id="ARBA00024029"/>
    </source>
</evidence>
<dbReference type="InterPro" id="IPR024087">
    <property type="entry name" value="Creatininase-like_sf"/>
</dbReference>
<comment type="caution">
    <text evidence="6">The sequence shown here is derived from an EMBL/GenBank/DDBJ whole genome shotgun (WGS) entry which is preliminary data.</text>
</comment>
<dbReference type="GO" id="GO:0009231">
    <property type="term" value="P:riboflavin biosynthetic process"/>
    <property type="evidence" value="ECO:0007669"/>
    <property type="project" value="TreeGrafter"/>
</dbReference>
<gene>
    <name evidence="6" type="ORF">EDC65_3071</name>
</gene>
<protein>
    <submittedName>
        <fullName evidence="6">Creatinine amidohydrolase</fullName>
    </submittedName>
</protein>
<evidence type="ECO:0000313" key="6">
    <source>
        <dbReference type="EMBL" id="ROP91208.1"/>
    </source>
</evidence>
<name>A0A3N1LK07_9PROT</name>
<dbReference type="Gene3D" id="3.40.50.10310">
    <property type="entry name" value="Creatininase"/>
    <property type="match status" value="1"/>
</dbReference>
<keyword evidence="2" id="KW-0479">Metal-binding</keyword>
<evidence type="ECO:0000256" key="1">
    <source>
        <dbReference type="ARBA" id="ARBA00001947"/>
    </source>
</evidence>
<dbReference type="Proteomes" id="UP000278222">
    <property type="component" value="Unassembled WGS sequence"/>
</dbReference>
<evidence type="ECO:0000256" key="4">
    <source>
        <dbReference type="ARBA" id="ARBA00022833"/>
    </source>
</evidence>
<sequence>MQLQLSTWHEVQDYLKTSTGVVIPIGSTEQHGPNGLVGTDALTAEIIGRALGEKIGCLVAPTISVGMAVHHMDFTGSMTYRPSTLIAVIFDYVQSLARHGFTRIMFVNGHGGNIATTNAAFYEIYNHRQSDPGKGNQPVKCLLANWWEGPETRKLCADLYPTGHGSHATPSEVAVTWAAYPDRVKYMEMEPEIAPTGRFTDAADYRRRFPDGRIGSNPNLAKIEDGKRLIEASVADLTTTYREFLAA</sequence>
<dbReference type="RefSeq" id="WP_123690902.1">
    <property type="nucleotide sequence ID" value="NZ_AP019700.1"/>
</dbReference>
<dbReference type="GO" id="GO:0016811">
    <property type="term" value="F:hydrolase activity, acting on carbon-nitrogen (but not peptide) bonds, in linear amides"/>
    <property type="evidence" value="ECO:0007669"/>
    <property type="project" value="TreeGrafter"/>
</dbReference>
<dbReference type="EMBL" id="RJKX01000014">
    <property type="protein sequence ID" value="ROP91208.1"/>
    <property type="molecule type" value="Genomic_DNA"/>
</dbReference>
<keyword evidence="7" id="KW-1185">Reference proteome</keyword>
<dbReference type="InterPro" id="IPR003785">
    <property type="entry name" value="Creatininase/forma_Hydrolase"/>
</dbReference>
<accession>A0A3N1LK07</accession>
<comment type="cofactor">
    <cofactor evidence="1">
        <name>Zn(2+)</name>
        <dbReference type="ChEBI" id="CHEBI:29105"/>
    </cofactor>
</comment>
<proteinExistence type="inferred from homology"/>
<dbReference type="PANTHER" id="PTHR35005:SF1">
    <property type="entry name" value="2-AMINO-5-FORMYLAMINO-6-RIBOSYLAMINOPYRIMIDIN-4(3H)-ONE 5'-MONOPHOSPHATE DEFORMYLASE"/>
    <property type="match status" value="1"/>
</dbReference>
<reference evidence="6 7" key="1">
    <citation type="submission" date="2018-11" db="EMBL/GenBank/DDBJ databases">
        <title>Genomic Encyclopedia of Type Strains, Phase IV (KMG-IV): sequencing the most valuable type-strain genomes for metagenomic binning, comparative biology and taxonomic classification.</title>
        <authorList>
            <person name="Goeker M."/>
        </authorList>
    </citation>
    <scope>NUCLEOTIDE SEQUENCE [LARGE SCALE GENOMIC DNA]</scope>
    <source>
        <strain evidence="6 7">DSM 5900</strain>
    </source>
</reference>
<dbReference type="Pfam" id="PF02633">
    <property type="entry name" value="Creatininase"/>
    <property type="match status" value="1"/>
</dbReference>
<comment type="similarity">
    <text evidence="5">Belongs to the creatininase superfamily.</text>
</comment>